<protein>
    <recommendedName>
        <fullName evidence="1">BUB1 N-terminal domain-containing protein</fullName>
    </recommendedName>
</protein>
<dbReference type="Gene3D" id="1.25.40.430">
    <property type="match status" value="1"/>
</dbReference>
<proteinExistence type="predicted"/>
<reference evidence="2" key="2">
    <citation type="submission" date="2025-09" db="UniProtKB">
        <authorList>
            <consortium name="Ensembl"/>
        </authorList>
    </citation>
    <scope>IDENTIFICATION</scope>
</reference>
<keyword evidence="3" id="KW-1185">Reference proteome</keyword>
<feature type="domain" description="BUB1 N-terminal" evidence="1">
    <location>
        <begin position="1"/>
        <end position="79"/>
    </location>
</feature>
<dbReference type="PROSITE" id="PS51489">
    <property type="entry name" value="BUB1_N"/>
    <property type="match status" value="1"/>
</dbReference>
<dbReference type="Pfam" id="PF08311">
    <property type="entry name" value="Mad3_BUB1_I"/>
    <property type="match status" value="1"/>
</dbReference>
<evidence type="ECO:0000259" key="1">
    <source>
        <dbReference type="PROSITE" id="PS51489"/>
    </source>
</evidence>
<dbReference type="Ensembl" id="ENSFHET00000031342.1">
    <property type="protein sequence ID" value="ENSFHEP00000010787.1"/>
    <property type="gene ID" value="ENSFHEG00000012137.1"/>
</dbReference>
<sequence>MPLYAQVFSKGVGTRTAALYVAWAQQLERAGGNQAADAVYQKALENRAQPADVVLHEYNPSKLVLVQKPVGWTWNVTGV</sequence>
<organism evidence="2 3">
    <name type="scientific">Fundulus heteroclitus</name>
    <name type="common">Killifish</name>
    <name type="synonym">Mummichog</name>
    <dbReference type="NCBI Taxonomy" id="8078"/>
    <lineage>
        <taxon>Eukaryota</taxon>
        <taxon>Metazoa</taxon>
        <taxon>Chordata</taxon>
        <taxon>Craniata</taxon>
        <taxon>Vertebrata</taxon>
        <taxon>Euteleostomi</taxon>
        <taxon>Actinopterygii</taxon>
        <taxon>Neopterygii</taxon>
        <taxon>Teleostei</taxon>
        <taxon>Neoteleostei</taxon>
        <taxon>Acanthomorphata</taxon>
        <taxon>Ovalentaria</taxon>
        <taxon>Atherinomorphae</taxon>
        <taxon>Cyprinodontiformes</taxon>
        <taxon>Fundulidae</taxon>
        <taxon>Fundulus</taxon>
    </lineage>
</organism>
<dbReference type="InterPro" id="IPR013212">
    <property type="entry name" value="Mad3/Bub1_I"/>
</dbReference>
<dbReference type="STRING" id="8078.ENSFHEP00000010787"/>
<name>A0A3Q2PE33_FUNHE</name>
<evidence type="ECO:0000313" key="2">
    <source>
        <dbReference type="Ensembl" id="ENSFHEP00000010787.1"/>
    </source>
</evidence>
<dbReference type="Proteomes" id="UP000265000">
    <property type="component" value="Unplaced"/>
</dbReference>
<dbReference type="GeneTree" id="ENSGT00940000177253"/>
<evidence type="ECO:0000313" key="3">
    <source>
        <dbReference type="Proteomes" id="UP000265000"/>
    </source>
</evidence>
<reference evidence="2" key="1">
    <citation type="submission" date="2025-08" db="UniProtKB">
        <authorList>
            <consortium name="Ensembl"/>
        </authorList>
    </citation>
    <scope>IDENTIFICATION</scope>
</reference>
<dbReference type="AlphaFoldDB" id="A0A3Q2PE33"/>
<accession>A0A3Q2PE33</accession>